<dbReference type="KEGG" id="sawl:NGM29_17350"/>
<feature type="region of interest" description="Disordered" evidence="1">
    <location>
        <begin position="157"/>
        <end position="187"/>
    </location>
</feature>
<feature type="compositionally biased region" description="Basic and acidic residues" evidence="1">
    <location>
        <begin position="174"/>
        <end position="187"/>
    </location>
</feature>
<feature type="compositionally biased region" description="Acidic residues" evidence="1">
    <location>
        <begin position="15"/>
        <end position="43"/>
    </location>
</feature>
<protein>
    <submittedName>
        <fullName evidence="2">Uncharacterized protein</fullName>
    </submittedName>
</protein>
<sequence>MTDEPPDPPDSPDGPPEEPPEEPSEEPSEESPETPPNDGDDNQMSDSSQSSDQESAAGDDEADEPGNQPNERADQSNEHGDERRPSPPSSSRHQSESGFEARPGGQLLSRLFRLLESGAESGTGFGGAYGNAPFGDSTRRDDGSRFRFDTDVDLTFSSIEPAGDDARRNRRRGLHDERSPERARRDAIPSIDVAKRRYGTELEVVADVSAVGEDRVRVGFDDDDLVLADDDGHELSRVSLPWPETEADATVNNGILTVRVTRVDAPDPVDGETDE</sequence>
<gene>
    <name evidence="2" type="ORF">NGM29_17350</name>
</gene>
<dbReference type="Proteomes" id="UP001056855">
    <property type="component" value="Chromosome"/>
</dbReference>
<reference evidence="2" key="1">
    <citation type="submission" date="2022-06" db="EMBL/GenBank/DDBJ databases">
        <title>Diverse halophilic archaea isolated from saline environments.</title>
        <authorList>
            <person name="Cui H.-L."/>
        </authorList>
    </citation>
    <scope>NUCLEOTIDE SEQUENCE</scope>
    <source>
        <strain evidence="2">WLHS1</strain>
    </source>
</reference>
<dbReference type="AlphaFoldDB" id="A0A9E7NAV8"/>
<keyword evidence="3" id="KW-1185">Reference proteome</keyword>
<evidence type="ECO:0000256" key="1">
    <source>
        <dbReference type="SAM" id="MobiDB-lite"/>
    </source>
</evidence>
<feature type="region of interest" description="Disordered" evidence="1">
    <location>
        <begin position="1"/>
        <end position="105"/>
    </location>
</feature>
<accession>A0A9E7NAV8</accession>
<evidence type="ECO:0000313" key="2">
    <source>
        <dbReference type="EMBL" id="UTF53510.1"/>
    </source>
</evidence>
<proteinExistence type="predicted"/>
<feature type="region of interest" description="Disordered" evidence="1">
    <location>
        <begin position="119"/>
        <end position="145"/>
    </location>
</feature>
<dbReference type="RefSeq" id="WP_254158036.1">
    <property type="nucleotide sequence ID" value="NZ_CP100355.1"/>
</dbReference>
<feature type="compositionally biased region" description="Low complexity" evidence="1">
    <location>
        <begin position="44"/>
        <end position="56"/>
    </location>
</feature>
<organism evidence="2 3">
    <name type="scientific">Natronosalvus rutilus</name>
    <dbReference type="NCBI Taxonomy" id="2953753"/>
    <lineage>
        <taxon>Archaea</taxon>
        <taxon>Methanobacteriati</taxon>
        <taxon>Methanobacteriota</taxon>
        <taxon>Stenosarchaea group</taxon>
        <taxon>Halobacteria</taxon>
        <taxon>Halobacteriales</taxon>
        <taxon>Natrialbaceae</taxon>
        <taxon>Natronosalvus</taxon>
    </lineage>
</organism>
<name>A0A9E7NAV8_9EURY</name>
<feature type="compositionally biased region" description="Basic and acidic residues" evidence="1">
    <location>
        <begin position="71"/>
        <end position="85"/>
    </location>
</feature>
<evidence type="ECO:0000313" key="3">
    <source>
        <dbReference type="Proteomes" id="UP001056855"/>
    </source>
</evidence>
<dbReference type="GeneID" id="73291850"/>
<dbReference type="EMBL" id="CP100355">
    <property type="protein sequence ID" value="UTF53510.1"/>
    <property type="molecule type" value="Genomic_DNA"/>
</dbReference>